<organism evidence="2 3">
    <name type="scientific">Bordetella ansorpii</name>
    <dbReference type="NCBI Taxonomy" id="288768"/>
    <lineage>
        <taxon>Bacteria</taxon>
        <taxon>Pseudomonadati</taxon>
        <taxon>Pseudomonadota</taxon>
        <taxon>Betaproteobacteria</taxon>
        <taxon>Burkholderiales</taxon>
        <taxon>Alcaligenaceae</taxon>
        <taxon>Bordetella</taxon>
    </lineage>
</organism>
<evidence type="ECO:0000259" key="1">
    <source>
        <dbReference type="Pfam" id="PF23917"/>
    </source>
</evidence>
<feature type="domain" description="DUF7256" evidence="1">
    <location>
        <begin position="8"/>
        <end position="143"/>
    </location>
</feature>
<dbReference type="EMBL" id="FKIF01000007">
    <property type="protein sequence ID" value="SAI71452.1"/>
    <property type="molecule type" value="Genomic_DNA"/>
</dbReference>
<evidence type="ECO:0000313" key="3">
    <source>
        <dbReference type="Proteomes" id="UP000076848"/>
    </source>
</evidence>
<accession>A0A157SM10</accession>
<reference evidence="2 3" key="1">
    <citation type="submission" date="2016-04" db="EMBL/GenBank/DDBJ databases">
        <authorList>
            <consortium name="Pathogen Informatics"/>
        </authorList>
    </citation>
    <scope>NUCLEOTIDE SEQUENCE [LARGE SCALE GENOMIC DNA]</scope>
    <source>
        <strain evidence="2 3">H050680373</strain>
    </source>
</reference>
<dbReference type="Proteomes" id="UP000076848">
    <property type="component" value="Unassembled WGS sequence"/>
</dbReference>
<dbReference type="AlphaFoldDB" id="A0A157SM10"/>
<keyword evidence="3" id="KW-1185">Reference proteome</keyword>
<evidence type="ECO:0000313" key="2">
    <source>
        <dbReference type="EMBL" id="SAI71452.1"/>
    </source>
</evidence>
<sequence>MAAEKGDPDMQALADIRPGDAKEKLAAAVGERWRDPRPEETGHIRYLEEAFAFTARLDRYGRVGRTEFTHRFDPEARIAGLHLGMAEADAERVPGLNLGKPVRAGFPYRFGYLQLPDGVRLLVQVGHGRVTELSLSRDTEFPDLPMPLPKPTMAIDVRIVPGPQARDAEAPDGWAYGLPRGITPAQWPLSNRTGFPMEHHFTVRVPAQYRTKGPQYVALAFFSDTAGETDVSEEIIDLMDRIYDGRGLPDKVGADLQPFADHLRQRHPMEFRCKDILYASFAAIWLTEADFKGKVCEPPKPARTPANAMCEVPPWLSTSAIQRIFGENGRAAYDPRQGLHRMVGGKPAEPWEILRLRATERTDDPNIGRTPTEDQENADGYIARYSEEWEARKLDVSYGDLHFGGTASPAQAMPDLSPFYIEFEESMGLPNFGTGNCQLDLVSMQLDWAQ</sequence>
<proteinExistence type="predicted"/>
<dbReference type="Pfam" id="PF23917">
    <property type="entry name" value="DUF7256"/>
    <property type="match status" value="1"/>
</dbReference>
<gene>
    <name evidence="2" type="ORF">SAMEA3906486_03544</name>
</gene>
<dbReference type="InterPro" id="IPR055680">
    <property type="entry name" value="DUF7256"/>
</dbReference>
<protein>
    <recommendedName>
        <fullName evidence="1">DUF7256 domain-containing protein</fullName>
    </recommendedName>
</protein>
<name>A0A157SM10_9BORD</name>